<proteinExistence type="predicted"/>
<dbReference type="RefSeq" id="WP_267153362.1">
    <property type="nucleotide sequence ID" value="NZ_JAPMLT010000016.1"/>
</dbReference>
<comment type="caution">
    <text evidence="1">The sequence shown here is derived from an EMBL/GenBank/DDBJ whole genome shotgun (WGS) entry which is preliminary data.</text>
</comment>
<reference evidence="1 2" key="1">
    <citation type="submission" date="2022-11" db="EMBL/GenBank/DDBJ databases">
        <title>Study of microbial diversity in lake waters.</title>
        <authorList>
            <person name="Zhang J."/>
        </authorList>
    </citation>
    <scope>NUCLEOTIDE SEQUENCE [LARGE SCALE GENOMIC DNA]</scope>
    <source>
        <strain evidence="1 2">DT12</strain>
    </source>
</reference>
<name>A0ABT3X6N4_9BACL</name>
<organism evidence="1 2">
    <name type="scientific">Tumebacillus lacus</name>
    <dbReference type="NCBI Taxonomy" id="2995335"/>
    <lineage>
        <taxon>Bacteria</taxon>
        <taxon>Bacillati</taxon>
        <taxon>Bacillota</taxon>
        <taxon>Bacilli</taxon>
        <taxon>Bacillales</taxon>
        <taxon>Alicyclobacillaceae</taxon>
        <taxon>Tumebacillus</taxon>
    </lineage>
</organism>
<keyword evidence="2" id="KW-1185">Reference proteome</keyword>
<dbReference type="Proteomes" id="UP001208017">
    <property type="component" value="Unassembled WGS sequence"/>
</dbReference>
<gene>
    <name evidence="1" type="ORF">OS242_19495</name>
</gene>
<sequence length="131" mass="14811">MTMLKEQSAPPLLVTIEGLYGAVDVEIPGDVALDTLLPHLLQHPAFTRQSDPSDPHRWTFGIKGGQRFDLNNTLYNYGVLEGMVLQLQPSDRYTDPEPEIEQELSLPNDNRLLVIDKVSNSFTSMFKKKKK</sequence>
<evidence type="ECO:0000313" key="2">
    <source>
        <dbReference type="Proteomes" id="UP001208017"/>
    </source>
</evidence>
<dbReference type="InterPro" id="IPR024962">
    <property type="entry name" value="YukD-like"/>
</dbReference>
<protein>
    <submittedName>
        <fullName evidence="1">EsaB/YukD family protein</fullName>
    </submittedName>
</protein>
<accession>A0ABT3X6N4</accession>
<evidence type="ECO:0000313" key="1">
    <source>
        <dbReference type="EMBL" id="MCX7572111.1"/>
    </source>
</evidence>
<dbReference type="Gene3D" id="3.10.20.90">
    <property type="entry name" value="Phosphatidylinositol 3-kinase Catalytic Subunit, Chain A, domain 1"/>
    <property type="match status" value="1"/>
</dbReference>
<dbReference type="EMBL" id="JAPMLT010000016">
    <property type="protein sequence ID" value="MCX7572111.1"/>
    <property type="molecule type" value="Genomic_DNA"/>
</dbReference>
<dbReference type="Pfam" id="PF08817">
    <property type="entry name" value="YukD"/>
    <property type="match status" value="1"/>
</dbReference>